<dbReference type="GO" id="GO:0006955">
    <property type="term" value="P:immune response"/>
    <property type="evidence" value="ECO:0007669"/>
    <property type="project" value="InterPro"/>
</dbReference>
<feature type="coiled-coil region" evidence="7">
    <location>
        <begin position="76"/>
        <end position="103"/>
    </location>
</feature>
<dbReference type="InterPro" id="IPR008983">
    <property type="entry name" value="Tumour_necrosis_fac-like_dom"/>
</dbReference>
<dbReference type="Proteomes" id="UP001142489">
    <property type="component" value="Unassembled WGS sequence"/>
</dbReference>
<comment type="caution">
    <text evidence="11">The sequence shown here is derived from an EMBL/GenBank/DDBJ whole genome shotgun (WGS) entry which is preliminary data.</text>
</comment>
<proteinExistence type="inferred from homology"/>
<comment type="similarity">
    <text evidence="2">Belongs to the tumor necrosis factor family.</text>
</comment>
<dbReference type="PANTHER" id="PTHR15151:SF12">
    <property type="entry name" value="TUMOR NECROSIS FACTOR LIGAND SUPERFAMILY MEMBER 13"/>
    <property type="match status" value="1"/>
</dbReference>
<keyword evidence="6" id="KW-0325">Glycoprotein</keyword>
<dbReference type="Pfam" id="PF00229">
    <property type="entry name" value="TNF"/>
    <property type="match status" value="1"/>
</dbReference>
<evidence type="ECO:0000256" key="7">
    <source>
        <dbReference type="SAM" id="Coils"/>
    </source>
</evidence>
<evidence type="ECO:0000313" key="12">
    <source>
        <dbReference type="Proteomes" id="UP001142489"/>
    </source>
</evidence>
<keyword evidence="9" id="KW-0812">Transmembrane</keyword>
<dbReference type="SMART" id="SM00207">
    <property type="entry name" value="TNF"/>
    <property type="match status" value="1"/>
</dbReference>
<organism evidence="11 12">
    <name type="scientific">Phrynocephalus forsythii</name>
    <dbReference type="NCBI Taxonomy" id="171643"/>
    <lineage>
        <taxon>Eukaryota</taxon>
        <taxon>Metazoa</taxon>
        <taxon>Chordata</taxon>
        <taxon>Craniata</taxon>
        <taxon>Vertebrata</taxon>
        <taxon>Euteleostomi</taxon>
        <taxon>Lepidosauria</taxon>
        <taxon>Squamata</taxon>
        <taxon>Bifurcata</taxon>
        <taxon>Unidentata</taxon>
        <taxon>Episquamata</taxon>
        <taxon>Toxicofera</taxon>
        <taxon>Iguania</taxon>
        <taxon>Acrodonta</taxon>
        <taxon>Agamidae</taxon>
        <taxon>Agaminae</taxon>
        <taxon>Phrynocephalus</taxon>
    </lineage>
</organism>
<dbReference type="GO" id="GO:0030890">
    <property type="term" value="P:positive regulation of B cell proliferation"/>
    <property type="evidence" value="ECO:0007669"/>
    <property type="project" value="TreeGrafter"/>
</dbReference>
<keyword evidence="5" id="KW-1015">Disulfide bond</keyword>
<keyword evidence="3" id="KW-0202">Cytokine</keyword>
<comment type="subcellular location">
    <subcellularLocation>
        <location evidence="1">Secreted</location>
    </subcellularLocation>
</comment>
<evidence type="ECO:0000256" key="2">
    <source>
        <dbReference type="ARBA" id="ARBA00008670"/>
    </source>
</evidence>
<protein>
    <recommendedName>
        <fullName evidence="10">THD domain-containing protein</fullName>
    </recommendedName>
</protein>
<dbReference type="EMBL" id="JAPFRF010000012">
    <property type="protein sequence ID" value="KAJ7313218.1"/>
    <property type="molecule type" value="Genomic_DNA"/>
</dbReference>
<evidence type="ECO:0000256" key="8">
    <source>
        <dbReference type="SAM" id="MobiDB-lite"/>
    </source>
</evidence>
<dbReference type="GO" id="GO:0048298">
    <property type="term" value="P:positive regulation of isotype switching to IgA isotypes"/>
    <property type="evidence" value="ECO:0007669"/>
    <property type="project" value="TreeGrafter"/>
</dbReference>
<dbReference type="InterPro" id="IPR051748">
    <property type="entry name" value="TNF_Ligand_Superfamily"/>
</dbReference>
<dbReference type="SUPFAM" id="SSF49842">
    <property type="entry name" value="TNF-like"/>
    <property type="match status" value="1"/>
</dbReference>
<dbReference type="PROSITE" id="PS50049">
    <property type="entry name" value="THD_2"/>
    <property type="match status" value="1"/>
</dbReference>
<keyword evidence="7" id="KW-0175">Coiled coil</keyword>
<keyword evidence="12" id="KW-1185">Reference proteome</keyword>
<dbReference type="PROSITE" id="PS00251">
    <property type="entry name" value="THD_1"/>
    <property type="match status" value="1"/>
</dbReference>
<dbReference type="PANTHER" id="PTHR15151">
    <property type="entry name" value="PROTEIN EIGER"/>
    <property type="match status" value="1"/>
</dbReference>
<feature type="region of interest" description="Disordered" evidence="8">
    <location>
        <begin position="19"/>
        <end position="47"/>
    </location>
</feature>
<dbReference type="Gene3D" id="2.60.120.40">
    <property type="match status" value="1"/>
</dbReference>
<dbReference type="GO" id="GO:0005615">
    <property type="term" value="C:extracellular space"/>
    <property type="evidence" value="ECO:0007669"/>
    <property type="project" value="UniProtKB-KW"/>
</dbReference>
<evidence type="ECO:0000313" key="11">
    <source>
        <dbReference type="EMBL" id="KAJ7313218.1"/>
    </source>
</evidence>
<evidence type="ECO:0000256" key="1">
    <source>
        <dbReference type="ARBA" id="ARBA00004613"/>
    </source>
</evidence>
<evidence type="ECO:0000256" key="3">
    <source>
        <dbReference type="ARBA" id="ARBA00022514"/>
    </source>
</evidence>
<dbReference type="GO" id="GO:0005125">
    <property type="term" value="F:cytokine activity"/>
    <property type="evidence" value="ECO:0007669"/>
    <property type="project" value="UniProtKB-KW"/>
</dbReference>
<evidence type="ECO:0000256" key="5">
    <source>
        <dbReference type="ARBA" id="ARBA00023157"/>
    </source>
</evidence>
<keyword evidence="9" id="KW-1133">Transmembrane helix</keyword>
<accession>A0A9Q0XG94</accession>
<evidence type="ECO:0000256" key="4">
    <source>
        <dbReference type="ARBA" id="ARBA00022525"/>
    </source>
</evidence>
<dbReference type="AlphaFoldDB" id="A0A9Q0XG94"/>
<name>A0A9Q0XG94_9SAUR</name>
<keyword evidence="9" id="KW-0472">Membrane</keyword>
<keyword evidence="4" id="KW-0964">Secreted</keyword>
<dbReference type="InterPro" id="IPR006052">
    <property type="entry name" value="TNF_dom"/>
</dbReference>
<dbReference type="OrthoDB" id="6159739at2759"/>
<evidence type="ECO:0000259" key="10">
    <source>
        <dbReference type="PROSITE" id="PS50049"/>
    </source>
</evidence>
<dbReference type="GO" id="GO:0016020">
    <property type="term" value="C:membrane"/>
    <property type="evidence" value="ECO:0007669"/>
    <property type="project" value="InterPro"/>
</dbReference>
<feature type="domain" description="THD" evidence="10">
    <location>
        <begin position="152"/>
        <end position="287"/>
    </location>
</feature>
<feature type="transmembrane region" description="Helical" evidence="9">
    <location>
        <begin position="54"/>
        <end position="77"/>
    </location>
</feature>
<evidence type="ECO:0000256" key="6">
    <source>
        <dbReference type="ARBA" id="ARBA00023180"/>
    </source>
</evidence>
<gene>
    <name evidence="11" type="ORF">JRQ81_004497</name>
</gene>
<sequence length="287" mass="31696">MNLGSRFLLPVGQVRRSRSVGAPARARGSLLNPAPGPMAKSGLKPASDPQHPSLLAAAWVGACALGVGLLACLFTLANLQTRLELLHQELSQLRGELKVMVADRGDPDAQQSPSNVLLPPLPQLRPPVFMERKRRDVVKTPHRHGRQRRKQSVLHLVPSRHTSNGEGDSTDIWWEPFLQQGGALEPRGREVVVKHTGLYFVYSQVLFHDPMFTMGQVLLRMSVGSPDQILFRCVQSMPSDPEKAYNSCYSGGVFHLQQGDRLNLHIPRFNASFDASAHGTFLGLLRL</sequence>
<dbReference type="GO" id="GO:0005164">
    <property type="term" value="F:tumor necrosis factor receptor binding"/>
    <property type="evidence" value="ECO:0007669"/>
    <property type="project" value="InterPro"/>
</dbReference>
<dbReference type="InterPro" id="IPR021184">
    <property type="entry name" value="TNF_CS"/>
</dbReference>
<evidence type="ECO:0000256" key="9">
    <source>
        <dbReference type="SAM" id="Phobius"/>
    </source>
</evidence>
<dbReference type="CDD" id="cd00184">
    <property type="entry name" value="TNF"/>
    <property type="match status" value="1"/>
</dbReference>
<reference evidence="11" key="1">
    <citation type="journal article" date="2023" name="DNA Res.">
        <title>Chromosome-level genome assembly of Phrynocephalus forsythii using third-generation DNA sequencing and Hi-C analysis.</title>
        <authorList>
            <person name="Qi Y."/>
            <person name="Zhao W."/>
            <person name="Zhao Y."/>
            <person name="Niu C."/>
            <person name="Cao S."/>
            <person name="Zhang Y."/>
        </authorList>
    </citation>
    <scope>NUCLEOTIDE SEQUENCE</scope>
    <source>
        <tissue evidence="11">Muscle</tissue>
    </source>
</reference>